<keyword evidence="8" id="KW-0458">Lysosome</keyword>
<gene>
    <name evidence="12" type="ORF">LSALG_LOCUS4986</name>
</gene>
<dbReference type="GO" id="GO:0005576">
    <property type="term" value="C:extracellular region"/>
    <property type="evidence" value="ECO:0007669"/>
    <property type="project" value="UniProtKB-SubCell"/>
</dbReference>
<evidence type="ECO:0000256" key="2">
    <source>
        <dbReference type="ARBA" id="ARBA00009800"/>
    </source>
</evidence>
<name>A0AA35YA33_LACSI</name>
<keyword evidence="4" id="KW-0732">Signal</keyword>
<keyword evidence="13" id="KW-1185">Reference proteome</keyword>
<feature type="compositionally biased region" description="Basic and acidic residues" evidence="11">
    <location>
        <begin position="1"/>
        <end position="10"/>
    </location>
</feature>
<evidence type="ECO:0000256" key="3">
    <source>
        <dbReference type="ARBA" id="ARBA00022525"/>
    </source>
</evidence>
<feature type="region of interest" description="Disordered" evidence="11">
    <location>
        <begin position="1"/>
        <end position="23"/>
    </location>
</feature>
<evidence type="ECO:0000256" key="1">
    <source>
        <dbReference type="ARBA" id="ARBA00004613"/>
    </source>
</evidence>
<evidence type="ECO:0000256" key="9">
    <source>
        <dbReference type="ARBA" id="ARBA00023765"/>
    </source>
</evidence>
<organism evidence="12 13">
    <name type="scientific">Lactuca saligna</name>
    <name type="common">Willowleaf lettuce</name>
    <dbReference type="NCBI Taxonomy" id="75948"/>
    <lineage>
        <taxon>Eukaryota</taxon>
        <taxon>Viridiplantae</taxon>
        <taxon>Streptophyta</taxon>
        <taxon>Embryophyta</taxon>
        <taxon>Tracheophyta</taxon>
        <taxon>Spermatophyta</taxon>
        <taxon>Magnoliopsida</taxon>
        <taxon>eudicotyledons</taxon>
        <taxon>Gunneridae</taxon>
        <taxon>Pentapetalae</taxon>
        <taxon>asterids</taxon>
        <taxon>campanulids</taxon>
        <taxon>Asterales</taxon>
        <taxon>Asteraceae</taxon>
        <taxon>Cichorioideae</taxon>
        <taxon>Cichorieae</taxon>
        <taxon>Lactucinae</taxon>
        <taxon>Lactuca</taxon>
    </lineage>
</organism>
<dbReference type="GO" id="GO:0005765">
    <property type="term" value="C:lysosomal membrane"/>
    <property type="evidence" value="ECO:0007669"/>
    <property type="project" value="UniProtKB-SubCell"/>
</dbReference>
<accession>A0AA35YA33</accession>
<protein>
    <recommendedName>
        <fullName evidence="14">Beta-glucuronidase</fullName>
    </recommendedName>
</protein>
<comment type="subcellular location">
    <subcellularLocation>
        <location evidence="9">Lysosome membrane</location>
        <topology evidence="9">Peripheral membrane protein</topology>
    </subcellularLocation>
    <subcellularLocation>
        <location evidence="1">Secreted</location>
    </subcellularLocation>
</comment>
<keyword evidence="5" id="KW-0378">Hydrolase</keyword>
<dbReference type="GO" id="GO:0004566">
    <property type="term" value="F:beta-glucuronidase activity"/>
    <property type="evidence" value="ECO:0007669"/>
    <property type="project" value="TreeGrafter"/>
</dbReference>
<proteinExistence type="inferred from homology"/>
<evidence type="ECO:0008006" key="14">
    <source>
        <dbReference type="Google" id="ProtNLM"/>
    </source>
</evidence>
<dbReference type="Gene3D" id="3.20.20.80">
    <property type="entry name" value="Glycosidases"/>
    <property type="match status" value="1"/>
</dbReference>
<dbReference type="Proteomes" id="UP001177003">
    <property type="component" value="Chromosome 0"/>
</dbReference>
<comment type="similarity">
    <text evidence="2">Belongs to the glycosyl hydrolase 79 family.</text>
</comment>
<dbReference type="PANTHER" id="PTHR14363:SF43">
    <property type="entry name" value="GLYCOSIDASE"/>
    <property type="match status" value="1"/>
</dbReference>
<keyword evidence="6" id="KW-0472">Membrane</keyword>
<sequence>MEFVNTKDDIIPSNTSEHSTKGANDHRHHYTLFFFTSFLNSKPPFPNPKSTSSSPQSYIKKGRNPRENSIFLFFINPSIRSCSSTDTCTSLIIEYFQNGNVFIDGERGIAETDTDFICATMDWWPPEKCDYGSCSWGYASLLNVDLNNTIFQNAIKAFSPLKIRLGGSLQDELVYETEDQTESCIPFSKNTSSLFNFNPGCLPLSRWDELNTFFNETGAVIIFGLNALNGRKVQADSSTIGAWDSTNAESFIRYTVKKNYTIYAWELGNELSGNGVGAKVTASQYAIDTTTLKNIVEEIYDGIEPKPLIISPGGFFDAKWFKDFINKTTEILDVVTHHIYNLGPGVDQNLVEKILNPSVLDNEIDTFKQLKNILETSGSLASAWVGEAGGAYNSGHNLVTNAFVFSFWYLDQLGMSAVYNTKTYCRQSLIGGNYGLLNTTTFVPNPDYYSALLWHRLMGTTVLSTNFSGSKKIRSYAHCAKQSDGITLLLINLDKTTTFNVNLSLKMSIEIQMVRGGSRTREEYHLTGKDGNLHSQTMVLNGKDLILNPEGEIPPLEPLYVSSLKPIVVAPYSIVFAHIPYLTLDACSNLVMEF</sequence>
<evidence type="ECO:0000256" key="4">
    <source>
        <dbReference type="ARBA" id="ARBA00022729"/>
    </source>
</evidence>
<evidence type="ECO:0000313" key="12">
    <source>
        <dbReference type="EMBL" id="CAI9264331.1"/>
    </source>
</evidence>
<dbReference type="Pfam" id="PF03662">
    <property type="entry name" value="Glyco_hydro_79n"/>
    <property type="match status" value="1"/>
</dbReference>
<dbReference type="GO" id="GO:0009505">
    <property type="term" value="C:plant-type cell wall"/>
    <property type="evidence" value="ECO:0007669"/>
    <property type="project" value="TreeGrafter"/>
</dbReference>
<evidence type="ECO:0000256" key="10">
    <source>
        <dbReference type="ARBA" id="ARBA00055929"/>
    </source>
</evidence>
<evidence type="ECO:0000256" key="6">
    <source>
        <dbReference type="ARBA" id="ARBA00023136"/>
    </source>
</evidence>
<keyword evidence="3" id="KW-0964">Secreted</keyword>
<evidence type="ECO:0000256" key="5">
    <source>
        <dbReference type="ARBA" id="ARBA00022801"/>
    </source>
</evidence>
<keyword evidence="7" id="KW-0325">Glycoprotein</keyword>
<dbReference type="SUPFAM" id="SSF51445">
    <property type="entry name" value="(Trans)glycosidases"/>
    <property type="match status" value="1"/>
</dbReference>
<evidence type="ECO:0000256" key="11">
    <source>
        <dbReference type="SAM" id="MobiDB-lite"/>
    </source>
</evidence>
<dbReference type="PANTHER" id="PTHR14363">
    <property type="entry name" value="HEPARANASE-RELATED"/>
    <property type="match status" value="1"/>
</dbReference>
<comment type="function">
    <text evidence="10">Endoglycosidase which is a cell surface and extracellular matrix-degrading enzyme. Cleaves heparan sulfate proteoglycans (HSPGs) into heparan sulfate side chains and core proteoglycans.</text>
</comment>
<evidence type="ECO:0000256" key="8">
    <source>
        <dbReference type="ARBA" id="ARBA00023228"/>
    </source>
</evidence>
<dbReference type="InterPro" id="IPR005199">
    <property type="entry name" value="Glyco_hydro_79"/>
</dbReference>
<dbReference type="InterPro" id="IPR017853">
    <property type="entry name" value="GH"/>
</dbReference>
<dbReference type="FunFam" id="3.20.20.80:FF:000023">
    <property type="entry name" value="heparanase-like protein 3"/>
    <property type="match status" value="1"/>
</dbReference>
<evidence type="ECO:0000313" key="13">
    <source>
        <dbReference type="Proteomes" id="UP001177003"/>
    </source>
</evidence>
<reference evidence="12" key="1">
    <citation type="submission" date="2023-04" db="EMBL/GenBank/DDBJ databases">
        <authorList>
            <person name="Vijverberg K."/>
            <person name="Xiong W."/>
            <person name="Schranz E."/>
        </authorList>
    </citation>
    <scope>NUCLEOTIDE SEQUENCE</scope>
</reference>
<dbReference type="EMBL" id="OX465086">
    <property type="protein sequence ID" value="CAI9264331.1"/>
    <property type="molecule type" value="Genomic_DNA"/>
</dbReference>
<evidence type="ECO:0000256" key="7">
    <source>
        <dbReference type="ARBA" id="ARBA00023180"/>
    </source>
</evidence>
<dbReference type="AlphaFoldDB" id="A0AA35YA33"/>